<dbReference type="EMBL" id="WIWC01000079">
    <property type="protein sequence ID" value="MQT82866.1"/>
    <property type="molecule type" value="Genomic_DNA"/>
</dbReference>
<evidence type="ECO:0000256" key="1">
    <source>
        <dbReference type="ARBA" id="ARBA00009342"/>
    </source>
</evidence>
<reference evidence="8" key="1">
    <citation type="submission" date="2019-10" db="EMBL/GenBank/DDBJ databases">
        <title>Evaluation of single-gene subtyping targets for Pseudomonas.</title>
        <authorList>
            <person name="Reichler S.J."/>
            <person name="Orsi R.H."/>
            <person name="Wiedmann M."/>
            <person name="Martin N.H."/>
            <person name="Murphy S.I."/>
        </authorList>
    </citation>
    <scope>NUCLEOTIDE SEQUENCE</scope>
    <source>
        <strain evidence="8">FSL R10-2339</strain>
    </source>
</reference>
<proteinExistence type="inferred from homology"/>
<dbReference type="InterPro" id="IPR016181">
    <property type="entry name" value="Acyl_CoA_acyltransferase"/>
</dbReference>
<dbReference type="GO" id="GO:0016747">
    <property type="term" value="F:acyltransferase activity, transferring groups other than amino-acyl groups"/>
    <property type="evidence" value="ECO:0007669"/>
    <property type="project" value="InterPro"/>
</dbReference>
<sequence>MNVQETENYEVDNNLRDHYASYTFPKTFSCGEVVLDDYFKTNLKRALKSENVTGIGAINDKGEVFAFCTLTFLILDKARIQTYLESGNQPNQVPAVKLSMLAVDVSRQKQGVGCELLMMAFDQAVTVHESIPIKGMFLDAAPNAVKFYQSLGFGDLGEVNADGTIPMFIAIKMMIAAVSAGAIDA</sequence>
<evidence type="ECO:0000256" key="3">
    <source>
        <dbReference type="ARBA" id="ARBA00022649"/>
    </source>
</evidence>
<dbReference type="PANTHER" id="PTHR36449:SF1">
    <property type="entry name" value="ACETYLTRANSFERASE"/>
    <property type="match status" value="1"/>
</dbReference>
<dbReference type="PANTHER" id="PTHR36449">
    <property type="entry name" value="ACETYLTRANSFERASE-RELATED"/>
    <property type="match status" value="1"/>
</dbReference>
<comment type="caution">
    <text evidence="8">The sequence shown here is derived from an EMBL/GenBank/DDBJ whole genome shotgun (WGS) entry which is preliminary data.</text>
</comment>
<evidence type="ECO:0000259" key="7">
    <source>
        <dbReference type="Pfam" id="PF13673"/>
    </source>
</evidence>
<dbReference type="Gene3D" id="3.40.630.30">
    <property type="match status" value="1"/>
</dbReference>
<evidence type="ECO:0000256" key="6">
    <source>
        <dbReference type="ARBA" id="ARBA00049880"/>
    </source>
</evidence>
<dbReference type="RefSeq" id="WP_153387373.1">
    <property type="nucleotide sequence ID" value="NZ_WIWC01000079.1"/>
</dbReference>
<keyword evidence="2" id="KW-0678">Repressor</keyword>
<protein>
    <submittedName>
        <fullName evidence="8">GNAT family N-acetyltransferase</fullName>
    </submittedName>
</protein>
<comment type="catalytic activity">
    <reaction evidence="6">
        <text>glycyl-tRNA(Gly) + acetyl-CoA = N-acetylglycyl-tRNA(Gly) + CoA + H(+)</text>
        <dbReference type="Rhea" id="RHEA:81867"/>
        <dbReference type="Rhea" id="RHEA-COMP:9683"/>
        <dbReference type="Rhea" id="RHEA-COMP:19766"/>
        <dbReference type="ChEBI" id="CHEBI:15378"/>
        <dbReference type="ChEBI" id="CHEBI:57287"/>
        <dbReference type="ChEBI" id="CHEBI:57288"/>
        <dbReference type="ChEBI" id="CHEBI:78522"/>
        <dbReference type="ChEBI" id="CHEBI:232036"/>
    </reaction>
</comment>
<dbReference type="InterPro" id="IPR000182">
    <property type="entry name" value="GNAT_dom"/>
</dbReference>
<evidence type="ECO:0000256" key="4">
    <source>
        <dbReference type="ARBA" id="ARBA00022679"/>
    </source>
</evidence>
<keyword evidence="3" id="KW-1277">Toxin-antitoxin system</keyword>
<evidence type="ECO:0000256" key="5">
    <source>
        <dbReference type="ARBA" id="ARBA00023315"/>
    </source>
</evidence>
<feature type="domain" description="N-acetyltransferase" evidence="7">
    <location>
        <begin position="91"/>
        <end position="163"/>
    </location>
</feature>
<dbReference type="SUPFAM" id="SSF55729">
    <property type="entry name" value="Acyl-CoA N-acyltransferases (Nat)"/>
    <property type="match status" value="1"/>
</dbReference>
<gene>
    <name evidence="8" type="ORF">GHN86_22800</name>
</gene>
<organism evidence="8">
    <name type="scientific">Pseudomonas helleri</name>
    <dbReference type="NCBI Taxonomy" id="1608996"/>
    <lineage>
        <taxon>Bacteria</taxon>
        <taxon>Pseudomonadati</taxon>
        <taxon>Pseudomonadota</taxon>
        <taxon>Gammaproteobacteria</taxon>
        <taxon>Pseudomonadales</taxon>
        <taxon>Pseudomonadaceae</taxon>
        <taxon>Pseudomonas</taxon>
    </lineage>
</organism>
<evidence type="ECO:0000313" key="8">
    <source>
        <dbReference type="EMBL" id="MQT82866.1"/>
    </source>
</evidence>
<keyword evidence="4 8" id="KW-0808">Transferase</keyword>
<evidence type="ECO:0000256" key="2">
    <source>
        <dbReference type="ARBA" id="ARBA00022491"/>
    </source>
</evidence>
<dbReference type="Pfam" id="PF13673">
    <property type="entry name" value="Acetyltransf_10"/>
    <property type="match status" value="1"/>
</dbReference>
<accession>A0A6A7Z5A3</accession>
<keyword evidence="5" id="KW-0012">Acyltransferase</keyword>
<name>A0A6A7Z5A3_9PSED</name>
<dbReference type="AlphaFoldDB" id="A0A6A7Z5A3"/>
<comment type="similarity">
    <text evidence="1">Belongs to the acetyltransferase family. GNAT subfamily.</text>
</comment>